<feature type="domain" description="SAP" evidence="1">
    <location>
        <begin position="15"/>
        <end position="49"/>
    </location>
</feature>
<dbReference type="SMART" id="SM00513">
    <property type="entry name" value="SAP"/>
    <property type="match status" value="1"/>
</dbReference>
<dbReference type="PROSITE" id="PS50800">
    <property type="entry name" value="SAP"/>
    <property type="match status" value="1"/>
</dbReference>
<evidence type="ECO:0000313" key="2">
    <source>
        <dbReference type="EMBL" id="QHS87407.1"/>
    </source>
</evidence>
<name>A0A6C0B5A2_9ZZZZ</name>
<dbReference type="SUPFAM" id="SSF68906">
    <property type="entry name" value="SAP domain"/>
    <property type="match status" value="1"/>
</dbReference>
<dbReference type="AlphaFoldDB" id="A0A6C0B5A2"/>
<dbReference type="Gene3D" id="1.10.720.30">
    <property type="entry name" value="SAP domain"/>
    <property type="match status" value="1"/>
</dbReference>
<organism evidence="2">
    <name type="scientific">viral metagenome</name>
    <dbReference type="NCBI Taxonomy" id="1070528"/>
    <lineage>
        <taxon>unclassified sequences</taxon>
        <taxon>metagenomes</taxon>
        <taxon>organismal metagenomes</taxon>
    </lineage>
</organism>
<sequence length="311" mass="36478">MARPLLTKDDLYGDLYKNRVVDLKNIAKYLNLRISGNKTELIERILKYHKESAAATRIQRTVRGRFARTWMMLKGGAKRSACVNDTDFYTMDPLTEIPFTEYIEYADNAGVRYGFNMRSLYYLLSKMKKFDNPYTREDMKPALGERFVRLLRLTNLVFPENTIVAPEDNAVEIITDQEVNERRMNDLFISIDALGHYTSVRWFTDLPTAGLFAFLTRLYYIWLRLEPELRQRICPGPNPFQFAETINMRDQTLEENRMMIVRMGESLICSDVDEEHRNLGAMYFLTALTVVSPQARNQMPWLYDNFFVMIA</sequence>
<dbReference type="InterPro" id="IPR036361">
    <property type="entry name" value="SAP_dom_sf"/>
</dbReference>
<accession>A0A6C0B5A2</accession>
<dbReference type="PROSITE" id="PS50096">
    <property type="entry name" value="IQ"/>
    <property type="match status" value="1"/>
</dbReference>
<evidence type="ECO:0000259" key="1">
    <source>
        <dbReference type="PROSITE" id="PS50800"/>
    </source>
</evidence>
<proteinExistence type="predicted"/>
<reference evidence="2" key="1">
    <citation type="journal article" date="2020" name="Nature">
        <title>Giant virus diversity and host interactions through global metagenomics.</title>
        <authorList>
            <person name="Schulz F."/>
            <person name="Roux S."/>
            <person name="Paez-Espino D."/>
            <person name="Jungbluth S."/>
            <person name="Walsh D.A."/>
            <person name="Denef V.J."/>
            <person name="McMahon K.D."/>
            <person name="Konstantinidis K.T."/>
            <person name="Eloe-Fadrosh E.A."/>
            <person name="Kyrpides N.C."/>
            <person name="Woyke T."/>
        </authorList>
    </citation>
    <scope>NUCLEOTIDE SEQUENCE</scope>
    <source>
        <strain evidence="2">GVMAG-M-3300010157-4</strain>
    </source>
</reference>
<dbReference type="InterPro" id="IPR003034">
    <property type="entry name" value="SAP_dom"/>
</dbReference>
<dbReference type="EMBL" id="MN739081">
    <property type="protein sequence ID" value="QHS87407.1"/>
    <property type="molecule type" value="Genomic_DNA"/>
</dbReference>
<dbReference type="Pfam" id="PF02037">
    <property type="entry name" value="SAP"/>
    <property type="match status" value="1"/>
</dbReference>
<protein>
    <recommendedName>
        <fullName evidence="1">SAP domain-containing protein</fullName>
    </recommendedName>
</protein>